<dbReference type="PANTHER" id="PTHR34301:SF8">
    <property type="entry name" value="ATPASE DOMAIN-CONTAINING PROTEIN"/>
    <property type="match status" value="1"/>
</dbReference>
<name>Q3ATB7_CHLCH</name>
<dbReference type="OrthoDB" id="9805535at2"/>
<dbReference type="SUPFAM" id="SSF52540">
    <property type="entry name" value="P-loop containing nucleoside triphosphate hydrolases"/>
    <property type="match status" value="1"/>
</dbReference>
<dbReference type="EMBL" id="CP000108">
    <property type="protein sequence ID" value="ABB27758.1"/>
    <property type="molecule type" value="Genomic_DNA"/>
</dbReference>
<dbReference type="PANTHER" id="PTHR34301">
    <property type="entry name" value="DNA-BINDING PROTEIN-RELATED"/>
    <property type="match status" value="1"/>
</dbReference>
<dbReference type="AlphaFoldDB" id="Q3ATB7"/>
<dbReference type="STRING" id="340177.Cag_0485"/>
<dbReference type="Gene3D" id="3.40.50.300">
    <property type="entry name" value="P-loop containing nucleotide triphosphate hydrolases"/>
    <property type="match status" value="1"/>
</dbReference>
<protein>
    <recommendedName>
        <fullName evidence="2">ATPase domain-containing protein</fullName>
    </recommendedName>
</protein>
<dbReference type="eggNOG" id="COG1672">
    <property type="taxonomic scope" value="Bacteria"/>
</dbReference>
<evidence type="ECO:0008006" key="2">
    <source>
        <dbReference type="Google" id="ProtNLM"/>
    </source>
</evidence>
<proteinExistence type="predicted"/>
<dbReference type="HOGENOM" id="CLU_719360_0_0_10"/>
<accession>Q3ATB7</accession>
<evidence type="ECO:0000313" key="1">
    <source>
        <dbReference type="EMBL" id="ABB27758.1"/>
    </source>
</evidence>
<reference evidence="1" key="1">
    <citation type="submission" date="2005-08" db="EMBL/GenBank/DDBJ databases">
        <title>Complete sequence of Chlorobium chlorochromatii CaD3.</title>
        <authorList>
            <person name="Copeland A."/>
            <person name="Lucas S."/>
            <person name="Lapidus A."/>
            <person name="Barry K."/>
            <person name="Detter J.C."/>
            <person name="Glavina T."/>
            <person name="Hammon N."/>
            <person name="Israni S."/>
            <person name="Pitluck S."/>
            <person name="Bryant D."/>
            <person name="Schmutz J."/>
            <person name="Larimer F."/>
            <person name="Land M."/>
            <person name="Kyrpides N."/>
            <person name="Ivanova N."/>
            <person name="Richardson P."/>
        </authorList>
    </citation>
    <scope>NUCLEOTIDE SEQUENCE [LARGE SCALE GENOMIC DNA]</scope>
    <source>
        <strain evidence="1">CaD3</strain>
    </source>
</reference>
<organism evidence="1">
    <name type="scientific">Chlorobium chlorochromatii (strain CaD3)</name>
    <dbReference type="NCBI Taxonomy" id="340177"/>
    <lineage>
        <taxon>Bacteria</taxon>
        <taxon>Pseudomonadati</taxon>
        <taxon>Chlorobiota</taxon>
        <taxon>Chlorobiia</taxon>
        <taxon>Chlorobiales</taxon>
        <taxon>Chlorobiaceae</taxon>
        <taxon>Chlorobium/Pelodictyon group</taxon>
        <taxon>Chlorobium</taxon>
    </lineage>
</organism>
<sequence>MKLGSPATGNDFFGREQELRDLWRYLESDHIRFPGVRRLGKTSILKRLEADAAEHGLLAKWVDVSNIDSAKGFVALLEQAFPENTIKRFLSDKTKQVADWFKIIRKVEVTLPDEAGGGGFGIELGEVLLEWQHAANHLHHRLSNQPLLILLDEFPVMLEKLIQRNRQEAEQLLTWLRIWRQSQGACRFVFTGSIGLQSLLERHRLGETMNDCFAYPLGPYKPSEARDLWKYFAQNADENTWQVTDLVIDHALSRVGWLSPYFLCLLLDESIRAARERQEEWPSKASGAASIEVEDVDDAYEQLLAERSRFHHWEKRLKDALAPAELDFCLSLLTHLSRKPEGLTLNQLSSRLAKREPDPDCRAQRIQELLVRLTDEGYTSSPDSNKRVQFLSFPLRDWWNRNHVR</sequence>
<dbReference type="InterPro" id="IPR027417">
    <property type="entry name" value="P-loop_NTPase"/>
</dbReference>
<dbReference type="KEGG" id="cch:Cag_0485"/>
<gene>
    <name evidence="1" type="ordered locus">Cag_0485</name>
</gene>